<reference evidence="2 3" key="1">
    <citation type="journal article" date="2019" name="Sci. Rep.">
        <title>Orb-weaving spider Araneus ventricosus genome elucidates the spidroin gene catalogue.</title>
        <authorList>
            <person name="Kono N."/>
            <person name="Nakamura H."/>
            <person name="Ohtoshi R."/>
            <person name="Moran D.A.P."/>
            <person name="Shinohara A."/>
            <person name="Yoshida Y."/>
            <person name="Fujiwara M."/>
            <person name="Mori M."/>
            <person name="Tomita M."/>
            <person name="Arakawa K."/>
        </authorList>
    </citation>
    <scope>NUCLEOTIDE SEQUENCE [LARGE SCALE GENOMIC DNA]</scope>
</reference>
<evidence type="ECO:0000313" key="2">
    <source>
        <dbReference type="EMBL" id="GBL94503.1"/>
    </source>
</evidence>
<evidence type="ECO:0000256" key="1">
    <source>
        <dbReference type="SAM" id="Phobius"/>
    </source>
</evidence>
<organism evidence="2 3">
    <name type="scientific">Araneus ventricosus</name>
    <name type="common">Orbweaver spider</name>
    <name type="synonym">Epeira ventricosa</name>
    <dbReference type="NCBI Taxonomy" id="182803"/>
    <lineage>
        <taxon>Eukaryota</taxon>
        <taxon>Metazoa</taxon>
        <taxon>Ecdysozoa</taxon>
        <taxon>Arthropoda</taxon>
        <taxon>Chelicerata</taxon>
        <taxon>Arachnida</taxon>
        <taxon>Araneae</taxon>
        <taxon>Araneomorphae</taxon>
        <taxon>Entelegynae</taxon>
        <taxon>Araneoidea</taxon>
        <taxon>Araneidae</taxon>
        <taxon>Araneus</taxon>
    </lineage>
</organism>
<keyword evidence="1" id="KW-1133">Transmembrane helix</keyword>
<proteinExistence type="predicted"/>
<keyword evidence="3" id="KW-1185">Reference proteome</keyword>
<accession>A0A4Y2BRB7</accession>
<keyword evidence="1" id="KW-0812">Transmembrane</keyword>
<dbReference type="Proteomes" id="UP000499080">
    <property type="component" value="Unassembled WGS sequence"/>
</dbReference>
<feature type="transmembrane region" description="Helical" evidence="1">
    <location>
        <begin position="83"/>
        <end position="105"/>
    </location>
</feature>
<comment type="caution">
    <text evidence="2">The sequence shown here is derived from an EMBL/GenBank/DDBJ whole genome shotgun (WGS) entry which is preliminary data.</text>
</comment>
<keyword evidence="1" id="KW-0472">Membrane</keyword>
<name>A0A4Y2BRB7_ARAVE</name>
<protein>
    <submittedName>
        <fullName evidence="2">Uncharacterized protein</fullName>
    </submittedName>
</protein>
<evidence type="ECO:0000313" key="3">
    <source>
        <dbReference type="Proteomes" id="UP000499080"/>
    </source>
</evidence>
<dbReference type="EMBL" id="BGPR01000103">
    <property type="protein sequence ID" value="GBL94503.1"/>
    <property type="molecule type" value="Genomic_DNA"/>
</dbReference>
<dbReference type="AlphaFoldDB" id="A0A4Y2BRB7"/>
<gene>
    <name evidence="2" type="ORF">AVEN_235603_1</name>
</gene>
<sequence>MLWNCIRPREAAISTRENGHNLNIRVTNNTSRRNMHTSSELFTSEIYSIHKAIANSAWRNPPTPDWLRSGHIKSLKFIDKEKTFLLALVPVLLLLPILLTALAPLRGSCGVERERTCGVVRATWCHGPGLILGQGDMKQQQQKYA</sequence>